<keyword evidence="2" id="KW-1185">Reference proteome</keyword>
<reference evidence="2" key="1">
    <citation type="submission" date="2010-08" db="EMBL/GenBank/DDBJ databases">
        <authorList>
            <consortium name="Caenorhabditis japonica Sequencing Consortium"/>
            <person name="Wilson R.K."/>
        </authorList>
    </citation>
    <scope>NUCLEOTIDE SEQUENCE [LARGE SCALE GENOMIC DNA]</scope>
    <source>
        <strain evidence="2">DF5081</strain>
    </source>
</reference>
<dbReference type="EnsemblMetazoa" id="CJA37437b.1">
    <property type="protein sequence ID" value="CJA37437b.1"/>
    <property type="gene ID" value="WBGene00213284"/>
</dbReference>
<evidence type="ECO:0000313" key="1">
    <source>
        <dbReference type="EnsemblMetazoa" id="CJA37437b.1"/>
    </source>
</evidence>
<sequence>MAHLWLEFGAQMAKSQMHLAYAPKSVANSQYSLRSLGTTYVVSCQREVRRALQFKTSGRTFAEQNLFQKTAFLSMASVF</sequence>
<evidence type="ECO:0000313" key="2">
    <source>
        <dbReference type="Proteomes" id="UP000005237"/>
    </source>
</evidence>
<reference evidence="1" key="2">
    <citation type="submission" date="2022-06" db="UniProtKB">
        <authorList>
            <consortium name="EnsemblMetazoa"/>
        </authorList>
    </citation>
    <scope>IDENTIFICATION</scope>
    <source>
        <strain evidence="1">DF5081</strain>
    </source>
</reference>
<dbReference type="AlphaFoldDB" id="A0A8R1EI66"/>
<dbReference type="Proteomes" id="UP000005237">
    <property type="component" value="Unassembled WGS sequence"/>
</dbReference>
<organism evidence="1 2">
    <name type="scientific">Caenorhabditis japonica</name>
    <dbReference type="NCBI Taxonomy" id="281687"/>
    <lineage>
        <taxon>Eukaryota</taxon>
        <taxon>Metazoa</taxon>
        <taxon>Ecdysozoa</taxon>
        <taxon>Nematoda</taxon>
        <taxon>Chromadorea</taxon>
        <taxon>Rhabditida</taxon>
        <taxon>Rhabditina</taxon>
        <taxon>Rhabditomorpha</taxon>
        <taxon>Rhabditoidea</taxon>
        <taxon>Rhabditidae</taxon>
        <taxon>Peloderinae</taxon>
        <taxon>Caenorhabditis</taxon>
    </lineage>
</organism>
<accession>A0A8R1EI66</accession>
<name>A0A8R1EI66_CAEJA</name>
<proteinExistence type="predicted"/>
<protein>
    <submittedName>
        <fullName evidence="1">Uncharacterized protein</fullName>
    </submittedName>
</protein>